<keyword evidence="2" id="KW-0812">Transmembrane</keyword>
<evidence type="ECO:0000256" key="2">
    <source>
        <dbReference type="SAM" id="Phobius"/>
    </source>
</evidence>
<accession>A0A8I0TSU8</accession>
<dbReference type="RefSeq" id="WP_143685409.1">
    <property type="nucleotide sequence ID" value="NZ_JADBGF010000001.1"/>
</dbReference>
<dbReference type="GeneID" id="86829775"/>
<feature type="region of interest" description="Disordered" evidence="1">
    <location>
        <begin position="1"/>
        <end position="21"/>
    </location>
</feature>
<comment type="caution">
    <text evidence="3">The sequence shown here is derived from an EMBL/GenBank/DDBJ whole genome shotgun (WGS) entry which is preliminary data.</text>
</comment>
<organism evidence="3 4">
    <name type="scientific">Streptomyces stelliscabiei</name>
    <dbReference type="NCBI Taxonomy" id="146820"/>
    <lineage>
        <taxon>Bacteria</taxon>
        <taxon>Bacillati</taxon>
        <taxon>Actinomycetota</taxon>
        <taxon>Actinomycetes</taxon>
        <taxon>Kitasatosporales</taxon>
        <taxon>Streptomycetaceae</taxon>
        <taxon>Streptomyces</taxon>
    </lineage>
</organism>
<evidence type="ECO:0000256" key="1">
    <source>
        <dbReference type="SAM" id="MobiDB-lite"/>
    </source>
</evidence>
<protein>
    <submittedName>
        <fullName evidence="3">Uncharacterized protein</fullName>
    </submittedName>
</protein>
<feature type="transmembrane region" description="Helical" evidence="2">
    <location>
        <begin position="33"/>
        <end position="55"/>
    </location>
</feature>
<keyword evidence="2" id="KW-1133">Transmembrane helix</keyword>
<gene>
    <name evidence="3" type="ORF">H4687_005218</name>
</gene>
<evidence type="ECO:0000313" key="4">
    <source>
        <dbReference type="Proteomes" id="UP000629287"/>
    </source>
</evidence>
<name>A0A8I0TSU8_9ACTN</name>
<keyword evidence="4" id="KW-1185">Reference proteome</keyword>
<evidence type="ECO:0000313" key="3">
    <source>
        <dbReference type="EMBL" id="MBE1599089.1"/>
    </source>
</evidence>
<sequence>MGSPSCHPAHSASKTYESRSIRDHVRSTLPDTAAMSAIAFVLGALVNAAVIGSCARALRCGRSGHDSVS</sequence>
<reference evidence="3 4" key="1">
    <citation type="submission" date="2020-10" db="EMBL/GenBank/DDBJ databases">
        <title>Sequencing the genomes of 1000 actinobacteria strains.</title>
        <authorList>
            <person name="Klenk H.-P."/>
        </authorList>
    </citation>
    <scope>NUCLEOTIDE SEQUENCE [LARGE SCALE GENOMIC DNA]</scope>
    <source>
        <strain evidence="3 4">DSM 41803</strain>
    </source>
</reference>
<dbReference type="Proteomes" id="UP000629287">
    <property type="component" value="Unassembled WGS sequence"/>
</dbReference>
<proteinExistence type="predicted"/>
<dbReference type="EMBL" id="JADBGF010000001">
    <property type="protein sequence ID" value="MBE1599089.1"/>
    <property type="molecule type" value="Genomic_DNA"/>
</dbReference>
<dbReference type="AlphaFoldDB" id="A0A8I0TSU8"/>
<keyword evidence="2" id="KW-0472">Membrane</keyword>